<dbReference type="PANTHER" id="PTHR38445:SF10">
    <property type="entry name" value="GNTR-FAMILY TRANSCRIPTIONAL REGULATOR"/>
    <property type="match status" value="1"/>
</dbReference>
<evidence type="ECO:0000313" key="5">
    <source>
        <dbReference type="EMBL" id="AWO00959.1"/>
    </source>
</evidence>
<dbReference type="CDD" id="cd07377">
    <property type="entry name" value="WHTH_GntR"/>
    <property type="match status" value="1"/>
</dbReference>
<accession>A0ABN5LNX3</accession>
<dbReference type="SUPFAM" id="SSF46785">
    <property type="entry name" value="Winged helix' DNA-binding domain"/>
    <property type="match status" value="1"/>
</dbReference>
<dbReference type="InterPro" id="IPR036390">
    <property type="entry name" value="WH_DNA-bd_sf"/>
</dbReference>
<dbReference type="RefSeq" id="WP_119076970.1">
    <property type="nucleotide sequence ID" value="NZ_CP029600.1"/>
</dbReference>
<keyword evidence="3" id="KW-0804">Transcription</keyword>
<proteinExistence type="predicted"/>
<dbReference type="EMBL" id="CP029600">
    <property type="protein sequence ID" value="AWO00959.1"/>
    <property type="molecule type" value="Genomic_DNA"/>
</dbReference>
<feature type="domain" description="HTH gntR-type" evidence="4">
    <location>
        <begin position="7"/>
        <end position="75"/>
    </location>
</feature>
<evidence type="ECO:0000256" key="3">
    <source>
        <dbReference type="ARBA" id="ARBA00023163"/>
    </source>
</evidence>
<evidence type="ECO:0000256" key="1">
    <source>
        <dbReference type="ARBA" id="ARBA00023015"/>
    </source>
</evidence>
<reference evidence="5 6" key="1">
    <citation type="submission" date="2018-05" db="EMBL/GenBank/DDBJ databases">
        <title>Chitinophaga sp. nov., isolated from rhizosphere soil of Alhagi.</title>
        <authorList>
            <person name="Liu Y."/>
        </authorList>
    </citation>
    <scope>NUCLEOTIDE SEQUENCE [LARGE SCALE GENOMIC DNA]</scope>
    <source>
        <strain evidence="5 6">T22</strain>
    </source>
</reference>
<sequence length="126" mass="15062">MEFNNTQAIYLQIADYVCDRVQLRQWLPDAKVPSVRDLAVTLEVNPNTVMRSYEHLQQQGVIYTRRGMGYFVSEDAVKKIAALRREQFLQEELPQFFRKMYLLGFELDELKTRYEKYKQQHAKSIH</sequence>
<organism evidence="5 6">
    <name type="scientific">Chitinophaga alhagiae</name>
    <dbReference type="NCBI Taxonomy" id="2203219"/>
    <lineage>
        <taxon>Bacteria</taxon>
        <taxon>Pseudomonadati</taxon>
        <taxon>Bacteroidota</taxon>
        <taxon>Chitinophagia</taxon>
        <taxon>Chitinophagales</taxon>
        <taxon>Chitinophagaceae</taxon>
        <taxon>Chitinophaga</taxon>
    </lineage>
</organism>
<evidence type="ECO:0000313" key="6">
    <source>
        <dbReference type="Proteomes" id="UP000246099"/>
    </source>
</evidence>
<dbReference type="InterPro" id="IPR036388">
    <property type="entry name" value="WH-like_DNA-bd_sf"/>
</dbReference>
<dbReference type="PANTHER" id="PTHR38445">
    <property type="entry name" value="HTH-TYPE TRANSCRIPTIONAL REPRESSOR YTRA"/>
    <property type="match status" value="1"/>
</dbReference>
<evidence type="ECO:0000256" key="2">
    <source>
        <dbReference type="ARBA" id="ARBA00023125"/>
    </source>
</evidence>
<dbReference type="Gene3D" id="1.10.287.100">
    <property type="match status" value="1"/>
</dbReference>
<dbReference type="InterPro" id="IPR000524">
    <property type="entry name" value="Tscrpt_reg_HTH_GntR"/>
</dbReference>
<dbReference type="Proteomes" id="UP000246099">
    <property type="component" value="Chromosome"/>
</dbReference>
<dbReference type="PROSITE" id="PS50949">
    <property type="entry name" value="HTH_GNTR"/>
    <property type="match status" value="1"/>
</dbReference>
<keyword evidence="6" id="KW-1185">Reference proteome</keyword>
<protein>
    <submittedName>
        <fullName evidence="5">GntR family transcriptional regulator</fullName>
    </submittedName>
</protein>
<keyword evidence="2" id="KW-0238">DNA-binding</keyword>
<dbReference type="Pfam" id="PF00392">
    <property type="entry name" value="GntR"/>
    <property type="match status" value="1"/>
</dbReference>
<name>A0ABN5LNX3_9BACT</name>
<dbReference type="SMART" id="SM00345">
    <property type="entry name" value="HTH_GNTR"/>
    <property type="match status" value="1"/>
</dbReference>
<keyword evidence="1" id="KW-0805">Transcription regulation</keyword>
<evidence type="ECO:0000259" key="4">
    <source>
        <dbReference type="PROSITE" id="PS50949"/>
    </source>
</evidence>
<dbReference type="Gene3D" id="1.10.10.10">
    <property type="entry name" value="Winged helix-like DNA-binding domain superfamily/Winged helix DNA-binding domain"/>
    <property type="match status" value="1"/>
</dbReference>
<gene>
    <name evidence="5" type="ORF">DLD77_04205</name>
</gene>